<keyword evidence="2" id="KW-1185">Reference proteome</keyword>
<dbReference type="PANTHER" id="PTHR24030">
    <property type="entry name" value="PROTEIN CMSS1"/>
    <property type="match status" value="1"/>
</dbReference>
<dbReference type="InterPro" id="IPR032704">
    <property type="entry name" value="Cms1"/>
</dbReference>
<organism evidence="1 2">
    <name type="scientific">Actinidia chinensis var. chinensis</name>
    <name type="common">Chinese soft-hair kiwi</name>
    <dbReference type="NCBI Taxonomy" id="1590841"/>
    <lineage>
        <taxon>Eukaryota</taxon>
        <taxon>Viridiplantae</taxon>
        <taxon>Streptophyta</taxon>
        <taxon>Embryophyta</taxon>
        <taxon>Tracheophyta</taxon>
        <taxon>Spermatophyta</taxon>
        <taxon>Magnoliopsida</taxon>
        <taxon>eudicotyledons</taxon>
        <taxon>Gunneridae</taxon>
        <taxon>Pentapetalae</taxon>
        <taxon>asterids</taxon>
        <taxon>Ericales</taxon>
        <taxon>Actinidiaceae</taxon>
        <taxon>Actinidia</taxon>
    </lineage>
</organism>
<dbReference type="PANTHER" id="PTHR24030:SF0">
    <property type="entry name" value="PROTEIN CMSS1"/>
    <property type="match status" value="1"/>
</dbReference>
<evidence type="ECO:0000313" key="2">
    <source>
        <dbReference type="Proteomes" id="UP000241394"/>
    </source>
</evidence>
<dbReference type="STRING" id="1590841.A0A2R6R8W4"/>
<dbReference type="OrthoDB" id="1929311at2759"/>
<dbReference type="Pfam" id="PF14617">
    <property type="entry name" value="CMS1"/>
    <property type="match status" value="1"/>
</dbReference>
<dbReference type="InParanoid" id="A0A2R6R8W4"/>
<dbReference type="EMBL" id="NKQK01000008">
    <property type="protein sequence ID" value="PSS23995.1"/>
    <property type="molecule type" value="Genomic_DNA"/>
</dbReference>
<reference evidence="2" key="2">
    <citation type="journal article" date="2018" name="BMC Genomics">
        <title>A manually annotated Actinidia chinensis var. chinensis (kiwifruit) genome highlights the challenges associated with draft genomes and gene prediction in plants.</title>
        <authorList>
            <person name="Pilkington S.M."/>
            <person name="Crowhurst R."/>
            <person name="Hilario E."/>
            <person name="Nardozza S."/>
            <person name="Fraser L."/>
            <person name="Peng Y."/>
            <person name="Gunaseelan K."/>
            <person name="Simpson R."/>
            <person name="Tahir J."/>
            <person name="Deroles S.C."/>
            <person name="Templeton K."/>
            <person name="Luo Z."/>
            <person name="Davy M."/>
            <person name="Cheng C."/>
            <person name="McNeilage M."/>
            <person name="Scaglione D."/>
            <person name="Liu Y."/>
            <person name="Zhang Q."/>
            <person name="Datson P."/>
            <person name="De Silva N."/>
            <person name="Gardiner S.E."/>
            <person name="Bassett H."/>
            <person name="Chagne D."/>
            <person name="McCallum J."/>
            <person name="Dzierzon H."/>
            <person name="Deng C."/>
            <person name="Wang Y.Y."/>
            <person name="Barron L."/>
            <person name="Manako K."/>
            <person name="Bowen J."/>
            <person name="Foster T.M."/>
            <person name="Erridge Z.A."/>
            <person name="Tiffin H."/>
            <person name="Waite C.N."/>
            <person name="Davies K.M."/>
            <person name="Grierson E.P."/>
            <person name="Laing W.A."/>
            <person name="Kirk R."/>
            <person name="Chen X."/>
            <person name="Wood M."/>
            <person name="Montefiori M."/>
            <person name="Brummell D.A."/>
            <person name="Schwinn K.E."/>
            <person name="Catanach A."/>
            <person name="Fullerton C."/>
            <person name="Li D."/>
            <person name="Meiyalaghan S."/>
            <person name="Nieuwenhuizen N."/>
            <person name="Read N."/>
            <person name="Prakash R."/>
            <person name="Hunter D."/>
            <person name="Zhang H."/>
            <person name="McKenzie M."/>
            <person name="Knabel M."/>
            <person name="Harris A."/>
            <person name="Allan A.C."/>
            <person name="Gleave A."/>
            <person name="Chen A."/>
            <person name="Janssen B.J."/>
            <person name="Plunkett B."/>
            <person name="Ampomah-Dwamena C."/>
            <person name="Voogd C."/>
            <person name="Leif D."/>
            <person name="Lafferty D."/>
            <person name="Souleyre E.J.F."/>
            <person name="Varkonyi-Gasic E."/>
            <person name="Gambi F."/>
            <person name="Hanley J."/>
            <person name="Yao J.L."/>
            <person name="Cheung J."/>
            <person name="David K.M."/>
            <person name="Warren B."/>
            <person name="Marsh K."/>
            <person name="Snowden K.C."/>
            <person name="Lin-Wang K."/>
            <person name="Brian L."/>
            <person name="Martinez-Sanchez M."/>
            <person name="Wang M."/>
            <person name="Ileperuma N."/>
            <person name="Macnee N."/>
            <person name="Campin R."/>
            <person name="McAtee P."/>
            <person name="Drummond R.S.M."/>
            <person name="Espley R.V."/>
            <person name="Ireland H.S."/>
            <person name="Wu R."/>
            <person name="Atkinson R.G."/>
            <person name="Karunairetnam S."/>
            <person name="Bulley S."/>
            <person name="Chunkath S."/>
            <person name="Hanley Z."/>
            <person name="Storey R."/>
            <person name="Thrimawithana A.H."/>
            <person name="Thomson S."/>
            <person name="David C."/>
            <person name="Testolin R."/>
            <person name="Huang H."/>
            <person name="Hellens R.P."/>
            <person name="Schaffer R.J."/>
        </authorList>
    </citation>
    <scope>NUCLEOTIDE SEQUENCE [LARGE SCALE GENOMIC DNA]</scope>
    <source>
        <strain evidence="2">cv. Red5</strain>
    </source>
</reference>
<dbReference type="Proteomes" id="UP000241394">
    <property type="component" value="Chromosome LG8"/>
</dbReference>
<name>A0A2R6R8W4_ACTCC</name>
<comment type="caution">
    <text evidence="1">The sequence shown here is derived from an EMBL/GenBank/DDBJ whole genome shotgun (WGS) entry which is preliminary data.</text>
</comment>
<dbReference type="GO" id="GO:0005634">
    <property type="term" value="C:nucleus"/>
    <property type="evidence" value="ECO:0007669"/>
    <property type="project" value="TreeGrafter"/>
</dbReference>
<accession>A0A2R6R8W4</accession>
<dbReference type="FunCoup" id="A0A2R6R8W4">
    <property type="interactions" value="841"/>
</dbReference>
<dbReference type="Gramene" id="PSS23995">
    <property type="protein sequence ID" value="PSS23995"/>
    <property type="gene ID" value="CEY00_Acc08870"/>
</dbReference>
<dbReference type="GO" id="GO:0030686">
    <property type="term" value="C:90S preribosome"/>
    <property type="evidence" value="ECO:0007669"/>
    <property type="project" value="TreeGrafter"/>
</dbReference>
<dbReference type="AlphaFoldDB" id="A0A2R6R8W4"/>
<evidence type="ECO:0000313" key="1">
    <source>
        <dbReference type="EMBL" id="PSS23995.1"/>
    </source>
</evidence>
<sequence length="195" mass="21879">MIRVYLNDADKCILELSQGLDQSASNLGDHVKAAFGTSCKEVLCEKQLLEGKIDPGNSALLVISLYALRSLELLRGLRALTRECHAAKLFSNYMKIEVQVSSLKSRVNIASGTPSRIKKLIDMEALGLTQLAMVVIDMYTDIKGYSLFTLPQNRDEFWDVYKSYFHPRLVQGDLRICLYGPVPMTSDATKKVRDE</sequence>
<protein>
    <submittedName>
        <fullName evidence="1">Uncharacterized protein</fullName>
    </submittedName>
</protein>
<dbReference type="OMA" id="ENHETQD"/>
<reference evidence="1 2" key="1">
    <citation type="submission" date="2017-07" db="EMBL/GenBank/DDBJ databases">
        <title>An improved, manually edited Actinidia chinensis var. chinensis (kiwifruit) genome highlights the challenges associated with draft genomes and gene prediction in plants.</title>
        <authorList>
            <person name="Pilkington S."/>
            <person name="Crowhurst R."/>
            <person name="Hilario E."/>
            <person name="Nardozza S."/>
            <person name="Fraser L."/>
            <person name="Peng Y."/>
            <person name="Gunaseelan K."/>
            <person name="Simpson R."/>
            <person name="Tahir J."/>
            <person name="Deroles S."/>
            <person name="Templeton K."/>
            <person name="Luo Z."/>
            <person name="Davy M."/>
            <person name="Cheng C."/>
            <person name="Mcneilage M."/>
            <person name="Scaglione D."/>
            <person name="Liu Y."/>
            <person name="Zhang Q."/>
            <person name="Datson P."/>
            <person name="De Silva N."/>
            <person name="Gardiner S."/>
            <person name="Bassett H."/>
            <person name="Chagne D."/>
            <person name="Mccallum J."/>
            <person name="Dzierzon H."/>
            <person name="Deng C."/>
            <person name="Wang Y.-Y."/>
            <person name="Barron N."/>
            <person name="Manako K."/>
            <person name="Bowen J."/>
            <person name="Foster T."/>
            <person name="Erridge Z."/>
            <person name="Tiffin H."/>
            <person name="Waite C."/>
            <person name="Davies K."/>
            <person name="Grierson E."/>
            <person name="Laing W."/>
            <person name="Kirk R."/>
            <person name="Chen X."/>
            <person name="Wood M."/>
            <person name="Montefiori M."/>
            <person name="Brummell D."/>
            <person name="Schwinn K."/>
            <person name="Catanach A."/>
            <person name="Fullerton C."/>
            <person name="Li D."/>
            <person name="Meiyalaghan S."/>
            <person name="Nieuwenhuizen N."/>
            <person name="Read N."/>
            <person name="Prakash R."/>
            <person name="Hunter D."/>
            <person name="Zhang H."/>
            <person name="Mckenzie M."/>
            <person name="Knabel M."/>
            <person name="Harris A."/>
            <person name="Allan A."/>
            <person name="Chen A."/>
            <person name="Janssen B."/>
            <person name="Plunkett B."/>
            <person name="Dwamena C."/>
            <person name="Voogd C."/>
            <person name="Leif D."/>
            <person name="Lafferty D."/>
            <person name="Souleyre E."/>
            <person name="Varkonyi-Gasic E."/>
            <person name="Gambi F."/>
            <person name="Hanley J."/>
            <person name="Yao J.-L."/>
            <person name="Cheung J."/>
            <person name="David K."/>
            <person name="Warren B."/>
            <person name="Marsh K."/>
            <person name="Snowden K."/>
            <person name="Lin-Wang K."/>
            <person name="Brian L."/>
            <person name="Martinez-Sanchez M."/>
            <person name="Wang M."/>
            <person name="Ileperuma N."/>
            <person name="Macnee N."/>
            <person name="Campin R."/>
            <person name="Mcatee P."/>
            <person name="Drummond R."/>
            <person name="Espley R."/>
            <person name="Ireland H."/>
            <person name="Wu R."/>
            <person name="Atkinson R."/>
            <person name="Karunairetnam S."/>
            <person name="Bulley S."/>
            <person name="Chunkath S."/>
            <person name="Hanley Z."/>
            <person name="Storey R."/>
            <person name="Thrimawithana A."/>
            <person name="Thomson S."/>
            <person name="David C."/>
            <person name="Testolin R."/>
        </authorList>
    </citation>
    <scope>NUCLEOTIDE SEQUENCE [LARGE SCALE GENOMIC DNA]</scope>
    <source>
        <strain evidence="2">cv. Red5</strain>
        <tissue evidence="1">Young leaf</tissue>
    </source>
</reference>
<gene>
    <name evidence="1" type="ORF">CEY00_Acc08870</name>
</gene>
<proteinExistence type="predicted"/>